<keyword evidence="1" id="KW-0175">Coiled coil</keyword>
<evidence type="ECO:0000313" key="3">
    <source>
        <dbReference type="Proteomes" id="UP001162156"/>
    </source>
</evidence>
<evidence type="ECO:0000256" key="1">
    <source>
        <dbReference type="SAM" id="Coils"/>
    </source>
</evidence>
<sequence>MPHILQPADVSLFAPLKNNWTKVVFNRKKENNNKSVNKSTFPILLENAIQRISTDTVKNGFRKCGLYPFNVEAIDFTKCMQDTSRILGENNKEVIKPTEFNISHFLYFESVIPSIKRKEFREAEMGEWVGEESSKELFDVWKKLKTRCKKNNVEEELNNTNEELIMVDNNNTEIHDSKEKVYNIHETSKIADKNVEEVNKNTEEMRKDASNVYEIEKDWTNIIEIEKEANIPDEINTNSQQQSKETTVIEGNQEKSVITHSNVLLTRPTTPTSILINDNINQERQNQRISTSFLDHIFWPEESPEKNNRPIKKERLPYGTTSLRWLQYHENKENLKIQKRRSKARKIYIKKEKERGKTERN</sequence>
<dbReference type="AlphaFoldDB" id="A0AAV8ZQ61"/>
<proteinExistence type="predicted"/>
<comment type="caution">
    <text evidence="2">The sequence shown here is derived from an EMBL/GenBank/DDBJ whole genome shotgun (WGS) entry which is preliminary data.</text>
</comment>
<dbReference type="Proteomes" id="UP001162156">
    <property type="component" value="Unassembled WGS sequence"/>
</dbReference>
<name>A0AAV8ZQ61_9CUCU</name>
<protein>
    <recommendedName>
        <fullName evidence="4">Translocon at the inner envelope membrane of chloroplasts 214</fullName>
    </recommendedName>
</protein>
<evidence type="ECO:0008006" key="4">
    <source>
        <dbReference type="Google" id="ProtNLM"/>
    </source>
</evidence>
<gene>
    <name evidence="2" type="ORF">NQ314_003239</name>
</gene>
<accession>A0AAV8ZQ61</accession>
<dbReference type="EMBL" id="JANEYF010000925">
    <property type="protein sequence ID" value="KAJ8966905.1"/>
    <property type="molecule type" value="Genomic_DNA"/>
</dbReference>
<reference evidence="2" key="1">
    <citation type="journal article" date="2023" name="Insect Mol. Biol.">
        <title>Genome sequencing provides insights into the evolution of gene families encoding plant cell wall-degrading enzymes in longhorned beetles.</title>
        <authorList>
            <person name="Shin N.R."/>
            <person name="Okamura Y."/>
            <person name="Kirsch R."/>
            <person name="Pauchet Y."/>
        </authorList>
    </citation>
    <scope>NUCLEOTIDE SEQUENCE</scope>
    <source>
        <strain evidence="2">RBIC_L_NR</strain>
    </source>
</reference>
<keyword evidence="3" id="KW-1185">Reference proteome</keyword>
<feature type="coiled-coil region" evidence="1">
    <location>
        <begin position="143"/>
        <end position="170"/>
    </location>
</feature>
<organism evidence="2 3">
    <name type="scientific">Rhamnusium bicolor</name>
    <dbReference type="NCBI Taxonomy" id="1586634"/>
    <lineage>
        <taxon>Eukaryota</taxon>
        <taxon>Metazoa</taxon>
        <taxon>Ecdysozoa</taxon>
        <taxon>Arthropoda</taxon>
        <taxon>Hexapoda</taxon>
        <taxon>Insecta</taxon>
        <taxon>Pterygota</taxon>
        <taxon>Neoptera</taxon>
        <taxon>Endopterygota</taxon>
        <taxon>Coleoptera</taxon>
        <taxon>Polyphaga</taxon>
        <taxon>Cucujiformia</taxon>
        <taxon>Chrysomeloidea</taxon>
        <taxon>Cerambycidae</taxon>
        <taxon>Lepturinae</taxon>
        <taxon>Rhagiini</taxon>
        <taxon>Rhamnusium</taxon>
    </lineage>
</organism>
<evidence type="ECO:0000313" key="2">
    <source>
        <dbReference type="EMBL" id="KAJ8966905.1"/>
    </source>
</evidence>